<dbReference type="AlphaFoldDB" id="A0A3M7T8B4"/>
<name>A0A3M7T8B4_BRAPC</name>
<proteinExistence type="predicted"/>
<evidence type="ECO:0000313" key="2">
    <source>
        <dbReference type="Proteomes" id="UP000276133"/>
    </source>
</evidence>
<evidence type="ECO:0000313" key="1">
    <source>
        <dbReference type="EMBL" id="RNA44195.1"/>
    </source>
</evidence>
<dbReference type="EMBL" id="REGN01000138">
    <property type="protein sequence ID" value="RNA44195.1"/>
    <property type="molecule type" value="Genomic_DNA"/>
</dbReference>
<keyword evidence="2" id="KW-1185">Reference proteome</keyword>
<reference evidence="1 2" key="1">
    <citation type="journal article" date="2018" name="Sci. Rep.">
        <title>Genomic signatures of local adaptation to the degree of environmental predictability in rotifers.</title>
        <authorList>
            <person name="Franch-Gras L."/>
            <person name="Hahn C."/>
            <person name="Garcia-Roger E.M."/>
            <person name="Carmona M.J."/>
            <person name="Serra M."/>
            <person name="Gomez A."/>
        </authorList>
    </citation>
    <scope>NUCLEOTIDE SEQUENCE [LARGE SCALE GENOMIC DNA]</scope>
    <source>
        <strain evidence="1">HYR1</strain>
    </source>
</reference>
<organism evidence="1 2">
    <name type="scientific">Brachionus plicatilis</name>
    <name type="common">Marine rotifer</name>
    <name type="synonym">Brachionus muelleri</name>
    <dbReference type="NCBI Taxonomy" id="10195"/>
    <lineage>
        <taxon>Eukaryota</taxon>
        <taxon>Metazoa</taxon>
        <taxon>Spiralia</taxon>
        <taxon>Gnathifera</taxon>
        <taxon>Rotifera</taxon>
        <taxon>Eurotatoria</taxon>
        <taxon>Monogononta</taxon>
        <taxon>Pseudotrocha</taxon>
        <taxon>Ploima</taxon>
        <taxon>Brachionidae</taxon>
        <taxon>Brachionus</taxon>
    </lineage>
</organism>
<comment type="caution">
    <text evidence="1">The sequence shown here is derived from an EMBL/GenBank/DDBJ whole genome shotgun (WGS) entry which is preliminary data.</text>
</comment>
<accession>A0A3M7T8B4</accession>
<dbReference type="Proteomes" id="UP000276133">
    <property type="component" value="Unassembled WGS sequence"/>
</dbReference>
<gene>
    <name evidence="1" type="ORF">BpHYR1_030751</name>
</gene>
<protein>
    <submittedName>
        <fullName evidence="1">Uncharacterized protein</fullName>
    </submittedName>
</protein>
<sequence length="137" mass="16199">MDSRSWPDIRVSRLSSLNSALKFSSRDRISMGSVSGSSRLATLFVWLRKDLEKRLTKNFYQINHFLFIISDKIELIIRWFNQNNYFLVLGQSIIFIQSLNNRFFKRTSNILAEIIVILGHLEKLMFYLLKQHNILLS</sequence>